<dbReference type="Proteomes" id="UP000824469">
    <property type="component" value="Unassembled WGS sequence"/>
</dbReference>
<dbReference type="Gene3D" id="1.25.40.720">
    <property type="entry name" value="Telomere length regulation protein 2, C-terminal domain"/>
    <property type="match status" value="1"/>
</dbReference>
<feature type="region of interest" description="Disordered" evidence="4">
    <location>
        <begin position="587"/>
        <end position="622"/>
    </location>
</feature>
<dbReference type="GO" id="GO:0042162">
    <property type="term" value="F:telomeric DNA binding"/>
    <property type="evidence" value="ECO:0007669"/>
    <property type="project" value="TreeGrafter"/>
</dbReference>
<evidence type="ECO:0000256" key="2">
    <source>
        <dbReference type="ARBA" id="ARBA00006133"/>
    </source>
</evidence>
<feature type="non-terminal residue" evidence="7">
    <location>
        <position position="1"/>
    </location>
</feature>
<dbReference type="PANTHER" id="PTHR15830:SF10">
    <property type="entry name" value="TELOMERE LENGTH REGULATION PROTEIN TEL2 HOMOLOG"/>
    <property type="match status" value="1"/>
</dbReference>
<comment type="similarity">
    <text evidence="2">Belongs to the TEL2 family.</text>
</comment>
<gene>
    <name evidence="7" type="ORF">KI387_028880</name>
</gene>
<dbReference type="InterPro" id="IPR016024">
    <property type="entry name" value="ARM-type_fold"/>
</dbReference>
<name>A0AA38CHT0_TAXCH</name>
<dbReference type="SUPFAM" id="SSF48371">
    <property type="entry name" value="ARM repeat"/>
    <property type="match status" value="1"/>
</dbReference>
<feature type="domain" description="TELO2 ARM repeat" evidence="6">
    <location>
        <begin position="259"/>
        <end position="503"/>
    </location>
</feature>
<evidence type="ECO:0000313" key="8">
    <source>
        <dbReference type="Proteomes" id="UP000824469"/>
    </source>
</evidence>
<evidence type="ECO:0000259" key="5">
    <source>
        <dbReference type="Pfam" id="PF10193"/>
    </source>
</evidence>
<dbReference type="Pfam" id="PF25320">
    <property type="entry name" value="TELO2_ARM"/>
    <property type="match status" value="1"/>
</dbReference>
<dbReference type="PANTHER" id="PTHR15830">
    <property type="entry name" value="TELOMERE LENGTH REGULATION PROTEIN TEL2 FAMILY MEMBER"/>
    <property type="match status" value="1"/>
</dbReference>
<dbReference type="InterPro" id="IPR057348">
    <property type="entry name" value="TELO2_ARM"/>
</dbReference>
<dbReference type="EMBL" id="JAHRHJ020000010">
    <property type="protein sequence ID" value="KAH9297198.1"/>
    <property type="molecule type" value="Genomic_DNA"/>
</dbReference>
<evidence type="ECO:0008006" key="9">
    <source>
        <dbReference type="Google" id="ProtNLM"/>
    </source>
</evidence>
<feature type="compositionally biased region" description="Acidic residues" evidence="4">
    <location>
        <begin position="591"/>
        <end position="601"/>
    </location>
</feature>
<proteinExistence type="inferred from homology"/>
<evidence type="ECO:0000256" key="1">
    <source>
        <dbReference type="ARBA" id="ARBA00004496"/>
    </source>
</evidence>
<dbReference type="GO" id="GO:0005829">
    <property type="term" value="C:cytosol"/>
    <property type="evidence" value="ECO:0007669"/>
    <property type="project" value="TreeGrafter"/>
</dbReference>
<keyword evidence="8" id="KW-1185">Reference proteome</keyword>
<feature type="domain" description="Telomere length regulation protein conserved" evidence="5">
    <location>
        <begin position="628"/>
        <end position="741"/>
    </location>
</feature>
<protein>
    <recommendedName>
        <fullName evidence="9">Telomere length regulation protein conserved domain-containing protein</fullName>
    </recommendedName>
</protein>
<feature type="non-terminal residue" evidence="7">
    <location>
        <position position="1026"/>
    </location>
</feature>
<dbReference type="Pfam" id="PF10193">
    <property type="entry name" value="Telomere_reg-2"/>
    <property type="match status" value="1"/>
</dbReference>
<evidence type="ECO:0000313" key="7">
    <source>
        <dbReference type="EMBL" id="KAH9297198.1"/>
    </source>
</evidence>
<keyword evidence="3" id="KW-0963">Cytoplasm</keyword>
<comment type="subcellular location">
    <subcellularLocation>
        <location evidence="1">Cytoplasm</location>
    </subcellularLocation>
</comment>
<dbReference type="InterPro" id="IPR051970">
    <property type="entry name" value="TEL2_Regulation"/>
</dbReference>
<dbReference type="AlphaFoldDB" id="A0AA38CHT0"/>
<dbReference type="GO" id="GO:0051083">
    <property type="term" value="P:'de novo' cotranslational protein folding"/>
    <property type="evidence" value="ECO:0007669"/>
    <property type="project" value="TreeGrafter"/>
</dbReference>
<dbReference type="OMA" id="PCAKDDR"/>
<evidence type="ECO:0000256" key="3">
    <source>
        <dbReference type="ARBA" id="ARBA00022490"/>
    </source>
</evidence>
<organism evidence="7 8">
    <name type="scientific">Taxus chinensis</name>
    <name type="common">Chinese yew</name>
    <name type="synonym">Taxus wallichiana var. chinensis</name>
    <dbReference type="NCBI Taxonomy" id="29808"/>
    <lineage>
        <taxon>Eukaryota</taxon>
        <taxon>Viridiplantae</taxon>
        <taxon>Streptophyta</taxon>
        <taxon>Embryophyta</taxon>
        <taxon>Tracheophyta</taxon>
        <taxon>Spermatophyta</taxon>
        <taxon>Pinopsida</taxon>
        <taxon>Pinidae</taxon>
        <taxon>Conifers II</taxon>
        <taxon>Cupressales</taxon>
        <taxon>Taxaceae</taxon>
        <taxon>Taxus</taxon>
    </lineage>
</organism>
<comment type="caution">
    <text evidence="7">The sequence shown here is derived from an EMBL/GenBank/DDBJ whole genome shotgun (WGS) entry which is preliminary data.</text>
</comment>
<accession>A0AA38CHT0</accession>
<dbReference type="GO" id="GO:0051879">
    <property type="term" value="F:Hsp90 protein binding"/>
    <property type="evidence" value="ECO:0007669"/>
    <property type="project" value="TreeGrafter"/>
</dbReference>
<dbReference type="InterPro" id="IPR019337">
    <property type="entry name" value="Telomere_length_regulation_dom"/>
</dbReference>
<sequence>TCESRRIDYESHVDQTMKCSWKTMKFKLFNVQKERLPGDIVQDNTKQAVEIQRWKDIDHEAFKHSFYRGISFPTLSKVLLFKVASNWLACFPLSDRMSVFDSFFLHAPASEALQTLMLGLPHDHGYVEHEEIDVHAVRSNVERILILCFVENDGIKKIALDFSIFSQFKTEENKKRIRDMEISRMAQLVASIPDKARLEALKVLSAHQFLKQVTTQLLTAAEKRYKQTLENGISNIVLCDGTFTFVGETFARICRHGHADIITSEMVPALLQHVRRCILSEADATHASTESVGTACGLSFWQSITAAIKDSHAMERWTEALLQEMAITNLNDVEAYWMIWTLFDKIFNNQASIRALFIERFLLWKVFPIPCLRWILQFSVFRCSPASEERSQENTNKIQLDVVRHLVEVWAKRDFVQLTSMEQQSYITAAVGLSLQKMTKKDLELSGDLLHSLLQGVSCRLESPITPVRKMASCVALVFSQVIDAKNPLFLDDENCAEEIIDWEFGVTGIRKEMANITTHPPAGDDDNAKINVLESQNNGDLNANGNAKITSLIENRRGKNSLNLRRKINELKADDPDEVIDLATLNGQDWPDEDDNESVESENQSESSLQPYDMSDDDSDLKREKIPSQLGECVASLRKTDDPDAVEGALEVIEKLVRAVPDELSIVAADLVRALVHVRCSAVTVEGEEESAEEKRHCSLVALLVSCPLKSVEVLTRELYSPNVDVSQRILILDVMMNAAQELSSSRDQNRENYRQGGIISTITEVSSESGSNPWYLPSSKISPPGAGPWREVSDSIGMLRWSNRYERELPSIPGNKKLGKSRIWGHHSMQLRERQFKKYETRSVNRFPTYAAAFMLPAMNGYDKKRHGVDLLGRDFVVLGRLIYMLGVCMECVASHPEALILAPALIDMLNSREISNHPEAYVRRSSLFAASRILIALHPSFIATSLSGGDAEIGRGLEWIRTWALHVAEVDSDFECSAMATACVQLHSEMAFQAFRSMKSVDESMAGHGKMSYNVLKSSIVLP</sequence>
<reference evidence="7 8" key="1">
    <citation type="journal article" date="2021" name="Nat. Plants">
        <title>The Taxus genome provides insights into paclitaxel biosynthesis.</title>
        <authorList>
            <person name="Xiong X."/>
            <person name="Gou J."/>
            <person name="Liao Q."/>
            <person name="Li Y."/>
            <person name="Zhou Q."/>
            <person name="Bi G."/>
            <person name="Li C."/>
            <person name="Du R."/>
            <person name="Wang X."/>
            <person name="Sun T."/>
            <person name="Guo L."/>
            <person name="Liang H."/>
            <person name="Lu P."/>
            <person name="Wu Y."/>
            <person name="Zhang Z."/>
            <person name="Ro D.K."/>
            <person name="Shang Y."/>
            <person name="Huang S."/>
            <person name="Yan J."/>
        </authorList>
    </citation>
    <scope>NUCLEOTIDE SEQUENCE [LARGE SCALE GENOMIC DNA]</scope>
    <source>
        <strain evidence="7">Ta-2019</strain>
    </source>
</reference>
<dbReference type="InterPro" id="IPR038528">
    <property type="entry name" value="TEL2_C_sf"/>
</dbReference>
<evidence type="ECO:0000256" key="4">
    <source>
        <dbReference type="SAM" id="MobiDB-lite"/>
    </source>
</evidence>
<evidence type="ECO:0000259" key="6">
    <source>
        <dbReference type="Pfam" id="PF25320"/>
    </source>
</evidence>